<name>F0XDR0_GROCL</name>
<dbReference type="Proteomes" id="UP000007796">
    <property type="component" value="Unassembled WGS sequence"/>
</dbReference>
<dbReference type="RefSeq" id="XP_014173602.1">
    <property type="nucleotide sequence ID" value="XM_014318127.1"/>
</dbReference>
<feature type="region of interest" description="Disordered" evidence="1">
    <location>
        <begin position="127"/>
        <end position="182"/>
    </location>
</feature>
<evidence type="ECO:0000256" key="1">
    <source>
        <dbReference type="SAM" id="MobiDB-lite"/>
    </source>
</evidence>
<evidence type="ECO:0000313" key="2">
    <source>
        <dbReference type="EMBL" id="EFX04120.1"/>
    </source>
</evidence>
<dbReference type="InParanoid" id="F0XDR0"/>
<keyword evidence="3" id="KW-1185">Reference proteome</keyword>
<gene>
    <name evidence="2" type="ORF">CMQ_1048</name>
</gene>
<reference evidence="2 3" key="1">
    <citation type="journal article" date="2011" name="Proc. Natl. Acad. Sci. U.S.A.">
        <title>Genome and transcriptome analyses of the mountain pine beetle-fungal symbiont Grosmannia clavigera, a lodgepole pine pathogen.</title>
        <authorList>
            <person name="DiGuistini S."/>
            <person name="Wang Y."/>
            <person name="Liao N.Y."/>
            <person name="Taylor G."/>
            <person name="Tanguay P."/>
            <person name="Feau N."/>
            <person name="Henrissat B."/>
            <person name="Chan S.K."/>
            <person name="Hesse-Orce U."/>
            <person name="Alamouti S.M."/>
            <person name="Tsui C.K.M."/>
            <person name="Docking R.T."/>
            <person name="Levasseur A."/>
            <person name="Haridas S."/>
            <person name="Robertson G."/>
            <person name="Birol I."/>
            <person name="Holt R.A."/>
            <person name="Marra M.A."/>
            <person name="Hamelin R.C."/>
            <person name="Hirst M."/>
            <person name="Jones S.J.M."/>
            <person name="Bohlmann J."/>
            <person name="Breuil C."/>
        </authorList>
    </citation>
    <scope>NUCLEOTIDE SEQUENCE [LARGE SCALE GENOMIC DNA]</scope>
    <source>
        <strain evidence="3">kw1407 / UAMH 11150</strain>
    </source>
</reference>
<sequence>MDTDILNASHNDDRDAELDAWLAGKTPFQQDDGISYSEHSQFATNCMGESIPPYNFDLFSERAHSQVTNRWNPDYNYDSDSGSYEAEQENSITPKGKAVYQNSVDENVNVYRGTYTPTKYIETAGEKENTSFAGGRQRKARISSRKSAAANSKWIEERKTADYASHNRRSRSKLSSRNQNAGWKAHPSFEIEECLDDGDSRTMRHIVDCEVISNPDSISECGRSDWSNRAGIGHLRSPQ</sequence>
<dbReference type="AlphaFoldDB" id="F0XDR0"/>
<organism evidence="3">
    <name type="scientific">Grosmannia clavigera (strain kw1407 / UAMH 11150)</name>
    <name type="common">Blue stain fungus</name>
    <name type="synonym">Graphiocladiella clavigera</name>
    <dbReference type="NCBI Taxonomy" id="655863"/>
    <lineage>
        <taxon>Eukaryota</taxon>
        <taxon>Fungi</taxon>
        <taxon>Dikarya</taxon>
        <taxon>Ascomycota</taxon>
        <taxon>Pezizomycotina</taxon>
        <taxon>Sordariomycetes</taxon>
        <taxon>Sordariomycetidae</taxon>
        <taxon>Ophiostomatales</taxon>
        <taxon>Ophiostomataceae</taxon>
        <taxon>Leptographium</taxon>
    </lineage>
</organism>
<proteinExistence type="predicted"/>
<accession>F0XDR0</accession>
<dbReference type="GeneID" id="25973883"/>
<dbReference type="HOGENOM" id="CLU_1161244_0_0_1"/>
<dbReference type="EMBL" id="GL629765">
    <property type="protein sequence ID" value="EFX04120.1"/>
    <property type="molecule type" value="Genomic_DNA"/>
</dbReference>
<feature type="region of interest" description="Disordered" evidence="1">
    <location>
        <begin position="215"/>
        <end position="239"/>
    </location>
</feature>
<protein>
    <submittedName>
        <fullName evidence="2">Uncharacterized protein</fullName>
    </submittedName>
</protein>
<evidence type="ECO:0000313" key="3">
    <source>
        <dbReference type="Proteomes" id="UP000007796"/>
    </source>
</evidence>